<dbReference type="EC" id="1.8.1.9" evidence="6"/>
<evidence type="ECO:0000256" key="2">
    <source>
        <dbReference type="ARBA" id="ARBA00022827"/>
    </source>
</evidence>
<keyword evidence="7" id="KW-0521">NADP</keyword>
<keyword evidence="5 6" id="KW-0676">Redox-active center</keyword>
<dbReference type="EMBL" id="PFOB01000055">
    <property type="protein sequence ID" value="PIZ62447.1"/>
    <property type="molecule type" value="Genomic_DNA"/>
</dbReference>
<evidence type="ECO:0000256" key="6">
    <source>
        <dbReference type="RuleBase" id="RU003880"/>
    </source>
</evidence>
<dbReference type="GO" id="GO:0005737">
    <property type="term" value="C:cytoplasm"/>
    <property type="evidence" value="ECO:0007669"/>
    <property type="project" value="InterPro"/>
</dbReference>
<accession>A0A2M7TX88</accession>
<keyword evidence="3 6" id="KW-0560">Oxidoreductase</keyword>
<dbReference type="GO" id="GO:0019430">
    <property type="term" value="P:removal of superoxide radicals"/>
    <property type="evidence" value="ECO:0007669"/>
    <property type="project" value="UniProtKB-UniRule"/>
</dbReference>
<evidence type="ECO:0000313" key="9">
    <source>
        <dbReference type="EMBL" id="PIZ62447.1"/>
    </source>
</evidence>
<proteinExistence type="inferred from homology"/>
<dbReference type="AlphaFoldDB" id="A0A2M7TX88"/>
<organism evidence="9 10">
    <name type="scientific">Candidatus Roizmanbacteria bacterium CG_4_10_14_0_2_um_filter_39_13</name>
    <dbReference type="NCBI Taxonomy" id="1974825"/>
    <lineage>
        <taxon>Bacteria</taxon>
        <taxon>Candidatus Roizmaniibacteriota</taxon>
    </lineage>
</organism>
<protein>
    <recommendedName>
        <fullName evidence="6">Thioredoxin reductase</fullName>
        <ecNumber evidence="6">1.8.1.9</ecNumber>
    </recommendedName>
</protein>
<evidence type="ECO:0000256" key="7">
    <source>
        <dbReference type="RuleBase" id="RU003881"/>
    </source>
</evidence>
<dbReference type="Gene3D" id="3.50.50.60">
    <property type="entry name" value="FAD/NAD(P)-binding domain"/>
    <property type="match status" value="2"/>
</dbReference>
<dbReference type="Pfam" id="PF07992">
    <property type="entry name" value="Pyr_redox_2"/>
    <property type="match status" value="1"/>
</dbReference>
<reference evidence="10" key="1">
    <citation type="submission" date="2017-09" db="EMBL/GenBank/DDBJ databases">
        <title>Depth-based differentiation of microbial function through sediment-hosted aquifers and enrichment of novel symbionts in the deep terrestrial subsurface.</title>
        <authorList>
            <person name="Probst A.J."/>
            <person name="Ladd B."/>
            <person name="Jarett J.K."/>
            <person name="Geller-Mcgrath D.E."/>
            <person name="Sieber C.M.K."/>
            <person name="Emerson J.B."/>
            <person name="Anantharaman K."/>
            <person name="Thomas B.C."/>
            <person name="Malmstrom R."/>
            <person name="Stieglmeier M."/>
            <person name="Klingl A."/>
            <person name="Woyke T."/>
            <person name="Ryan C.M."/>
            <person name="Banfield J.F."/>
        </authorList>
    </citation>
    <scope>NUCLEOTIDE SEQUENCE [LARGE SCALE GENOMIC DNA]</scope>
</reference>
<evidence type="ECO:0000256" key="5">
    <source>
        <dbReference type="ARBA" id="ARBA00023284"/>
    </source>
</evidence>
<dbReference type="InterPro" id="IPR008255">
    <property type="entry name" value="Pyr_nucl-diS_OxRdtase_2_AS"/>
</dbReference>
<keyword evidence="2 6" id="KW-0274">FAD</keyword>
<comment type="cofactor">
    <cofactor evidence="7">
        <name>FAD</name>
        <dbReference type="ChEBI" id="CHEBI:57692"/>
    </cofactor>
    <text evidence="7">Binds 1 FAD per subunit.</text>
</comment>
<dbReference type="Proteomes" id="UP000228503">
    <property type="component" value="Unassembled WGS sequence"/>
</dbReference>
<dbReference type="GO" id="GO:0004791">
    <property type="term" value="F:thioredoxin-disulfide reductase (NADPH) activity"/>
    <property type="evidence" value="ECO:0007669"/>
    <property type="project" value="UniProtKB-UniRule"/>
</dbReference>
<gene>
    <name evidence="9" type="primary">trxB</name>
    <name evidence="9" type="ORF">COY16_04350</name>
</gene>
<evidence type="ECO:0000313" key="10">
    <source>
        <dbReference type="Proteomes" id="UP000228503"/>
    </source>
</evidence>
<dbReference type="InterPro" id="IPR005982">
    <property type="entry name" value="Thioredox_Rdtase"/>
</dbReference>
<comment type="subunit">
    <text evidence="6">Homodimer.</text>
</comment>
<evidence type="ECO:0000256" key="4">
    <source>
        <dbReference type="ARBA" id="ARBA00023157"/>
    </source>
</evidence>
<comment type="catalytic activity">
    <reaction evidence="6">
        <text>[thioredoxin]-dithiol + NADP(+) = [thioredoxin]-disulfide + NADPH + H(+)</text>
        <dbReference type="Rhea" id="RHEA:20345"/>
        <dbReference type="Rhea" id="RHEA-COMP:10698"/>
        <dbReference type="Rhea" id="RHEA-COMP:10700"/>
        <dbReference type="ChEBI" id="CHEBI:15378"/>
        <dbReference type="ChEBI" id="CHEBI:29950"/>
        <dbReference type="ChEBI" id="CHEBI:50058"/>
        <dbReference type="ChEBI" id="CHEBI:57783"/>
        <dbReference type="ChEBI" id="CHEBI:58349"/>
        <dbReference type="EC" id="1.8.1.9"/>
    </reaction>
</comment>
<keyword evidence="1 6" id="KW-0285">Flavoprotein</keyword>
<dbReference type="PANTHER" id="PTHR48105">
    <property type="entry name" value="THIOREDOXIN REDUCTASE 1-RELATED-RELATED"/>
    <property type="match status" value="1"/>
</dbReference>
<dbReference type="SUPFAM" id="SSF51905">
    <property type="entry name" value="FAD/NAD(P)-binding domain"/>
    <property type="match status" value="1"/>
</dbReference>
<dbReference type="InterPro" id="IPR036188">
    <property type="entry name" value="FAD/NAD-bd_sf"/>
</dbReference>
<comment type="caution">
    <text evidence="9">The sequence shown here is derived from an EMBL/GenBank/DDBJ whole genome shotgun (WGS) entry which is preliminary data.</text>
</comment>
<name>A0A2M7TX88_9BACT</name>
<dbReference type="InterPro" id="IPR023753">
    <property type="entry name" value="FAD/NAD-binding_dom"/>
</dbReference>
<dbReference type="PRINTS" id="PR00368">
    <property type="entry name" value="FADPNR"/>
</dbReference>
<evidence type="ECO:0000256" key="1">
    <source>
        <dbReference type="ARBA" id="ARBA00022630"/>
    </source>
</evidence>
<evidence type="ECO:0000259" key="8">
    <source>
        <dbReference type="Pfam" id="PF07992"/>
    </source>
</evidence>
<keyword evidence="4" id="KW-1015">Disulfide bond</keyword>
<feature type="domain" description="FAD/NAD(P)-binding" evidence="8">
    <location>
        <begin position="9"/>
        <end position="259"/>
    </location>
</feature>
<sequence length="330" mass="35645">MNGQNMIGIIGGGPAGLSTAIYTARAGLTPMVFAGSPPGGQLMLTSEVENFPGYQKIMGSDLVASLRKQAEAFGTKIIDDNITSVDFSNEPSVTTSKQTYIFRSIVIATGAQALWLGLDSETRLRGKGVSACATCDGFFFRDKKVAVVGGGDTAMEEAQTLTKFAKKVIVIHRRDSFRASKIMQERVLNNPKTEVMWNTSVIEILGEQKVEGITIKIQNPTSKIKNLTLDGVFMAIGHKPDTEVFKNAVATDEKGYILTSSIAAVFKIQNPKSKIDIDLFDMKYQNMTSVHGVFAAGDCVDHTYRQAGTAAGMGIAAALDAERWLERGEK</sequence>
<evidence type="ECO:0000256" key="3">
    <source>
        <dbReference type="ARBA" id="ARBA00023002"/>
    </source>
</evidence>
<dbReference type="NCBIfam" id="TIGR01292">
    <property type="entry name" value="TRX_reduct"/>
    <property type="match status" value="1"/>
</dbReference>
<dbReference type="PROSITE" id="PS00573">
    <property type="entry name" value="PYRIDINE_REDOX_2"/>
    <property type="match status" value="1"/>
</dbReference>
<dbReference type="InterPro" id="IPR050097">
    <property type="entry name" value="Ferredoxin-NADP_redctase_2"/>
</dbReference>
<dbReference type="PRINTS" id="PR00469">
    <property type="entry name" value="PNDRDTASEII"/>
</dbReference>
<comment type="similarity">
    <text evidence="6">Belongs to the class-II pyridine nucleotide-disulfide oxidoreductase family.</text>
</comment>